<dbReference type="InterPro" id="IPR001766">
    <property type="entry name" value="Fork_head_dom"/>
</dbReference>
<dbReference type="AlphaFoldDB" id="A0A1W0WF50"/>
<feature type="region of interest" description="Disordered" evidence="4">
    <location>
        <begin position="55"/>
        <end position="77"/>
    </location>
</feature>
<accession>A0A1W0WF50</accession>
<evidence type="ECO:0000256" key="3">
    <source>
        <dbReference type="PROSITE-ProRule" id="PRU00089"/>
    </source>
</evidence>
<reference evidence="7" key="1">
    <citation type="submission" date="2017-01" db="EMBL/GenBank/DDBJ databases">
        <title>Comparative genomics of anhydrobiosis in the tardigrade Hypsibius dujardini.</title>
        <authorList>
            <person name="Yoshida Y."/>
            <person name="Koutsovoulos G."/>
            <person name="Laetsch D."/>
            <person name="Stevens L."/>
            <person name="Kumar S."/>
            <person name="Horikawa D."/>
            <person name="Ishino K."/>
            <person name="Komine S."/>
            <person name="Tomita M."/>
            <person name="Blaxter M."/>
            <person name="Arakawa K."/>
        </authorList>
    </citation>
    <scope>NUCLEOTIDE SEQUENCE [LARGE SCALE GENOMIC DNA]</scope>
    <source>
        <strain evidence="7">Z151</strain>
    </source>
</reference>
<organism evidence="6 7">
    <name type="scientific">Hypsibius exemplaris</name>
    <name type="common">Freshwater tardigrade</name>
    <dbReference type="NCBI Taxonomy" id="2072580"/>
    <lineage>
        <taxon>Eukaryota</taxon>
        <taxon>Metazoa</taxon>
        <taxon>Ecdysozoa</taxon>
        <taxon>Tardigrada</taxon>
        <taxon>Eutardigrada</taxon>
        <taxon>Parachela</taxon>
        <taxon>Hypsibioidea</taxon>
        <taxon>Hypsibiidae</taxon>
        <taxon>Hypsibius</taxon>
    </lineage>
</organism>
<evidence type="ECO:0000256" key="4">
    <source>
        <dbReference type="SAM" id="MobiDB-lite"/>
    </source>
</evidence>
<dbReference type="PROSITE" id="PS00658">
    <property type="entry name" value="FORK_HEAD_2"/>
    <property type="match status" value="1"/>
</dbReference>
<dbReference type="GO" id="GO:0009653">
    <property type="term" value="P:anatomical structure morphogenesis"/>
    <property type="evidence" value="ECO:0007669"/>
    <property type="project" value="TreeGrafter"/>
</dbReference>
<dbReference type="FunFam" id="1.10.10.10:FF:000135">
    <property type="entry name" value="forkhead box protein G1"/>
    <property type="match status" value="1"/>
</dbReference>
<keyword evidence="1 3" id="KW-0238">DNA-binding</keyword>
<dbReference type="SUPFAM" id="SSF46785">
    <property type="entry name" value="Winged helix' DNA-binding domain"/>
    <property type="match status" value="1"/>
</dbReference>
<dbReference type="InterPro" id="IPR036390">
    <property type="entry name" value="WH_DNA-bd_sf"/>
</dbReference>
<dbReference type="GO" id="GO:0030154">
    <property type="term" value="P:cell differentiation"/>
    <property type="evidence" value="ECO:0007669"/>
    <property type="project" value="TreeGrafter"/>
</dbReference>
<dbReference type="PANTHER" id="PTHR11829:SF411">
    <property type="entry name" value="FORKHEAD BOX PROTEIN L2"/>
    <property type="match status" value="1"/>
</dbReference>
<feature type="DNA-binding region" description="Fork-head" evidence="3">
    <location>
        <begin position="257"/>
        <end position="352"/>
    </location>
</feature>
<comment type="subcellular location">
    <subcellularLocation>
        <location evidence="3">Nucleus</location>
    </subcellularLocation>
</comment>
<dbReference type="EMBL" id="MTYJ01000115">
    <property type="protein sequence ID" value="OQV13836.1"/>
    <property type="molecule type" value="Genomic_DNA"/>
</dbReference>
<dbReference type="Pfam" id="PF00250">
    <property type="entry name" value="Forkhead"/>
    <property type="match status" value="1"/>
</dbReference>
<dbReference type="GO" id="GO:0000978">
    <property type="term" value="F:RNA polymerase II cis-regulatory region sequence-specific DNA binding"/>
    <property type="evidence" value="ECO:0007669"/>
    <property type="project" value="TreeGrafter"/>
</dbReference>
<dbReference type="InterPro" id="IPR030456">
    <property type="entry name" value="TF_fork_head_CS_2"/>
</dbReference>
<keyword evidence="7" id="KW-1185">Reference proteome</keyword>
<name>A0A1W0WF50_HYPEX</name>
<feature type="region of interest" description="Disordered" evidence="4">
    <location>
        <begin position="90"/>
        <end position="255"/>
    </location>
</feature>
<dbReference type="InterPro" id="IPR036388">
    <property type="entry name" value="WH-like_DNA-bd_sf"/>
</dbReference>
<keyword evidence="2 3" id="KW-0539">Nucleus</keyword>
<proteinExistence type="predicted"/>
<feature type="compositionally biased region" description="Basic and acidic residues" evidence="4">
    <location>
        <begin position="90"/>
        <end position="213"/>
    </location>
</feature>
<dbReference type="Gene3D" id="1.10.10.10">
    <property type="entry name" value="Winged helix-like DNA-binding domain superfamily/Winged helix DNA-binding domain"/>
    <property type="match status" value="1"/>
</dbReference>
<evidence type="ECO:0000313" key="6">
    <source>
        <dbReference type="EMBL" id="OQV13836.1"/>
    </source>
</evidence>
<evidence type="ECO:0000313" key="7">
    <source>
        <dbReference type="Proteomes" id="UP000192578"/>
    </source>
</evidence>
<protein>
    <submittedName>
        <fullName evidence="6">Forkhead box protein L2</fullName>
    </submittedName>
</protein>
<evidence type="ECO:0000259" key="5">
    <source>
        <dbReference type="PROSITE" id="PS50039"/>
    </source>
</evidence>
<dbReference type="SMART" id="SM00339">
    <property type="entry name" value="FH"/>
    <property type="match status" value="1"/>
</dbReference>
<evidence type="ECO:0000256" key="2">
    <source>
        <dbReference type="ARBA" id="ARBA00023242"/>
    </source>
</evidence>
<feature type="compositionally biased region" description="Basic and acidic residues" evidence="4">
    <location>
        <begin position="25"/>
        <end position="35"/>
    </location>
</feature>
<dbReference type="PROSITE" id="PS50039">
    <property type="entry name" value="FORK_HEAD_3"/>
    <property type="match status" value="1"/>
</dbReference>
<dbReference type="InterPro" id="IPR050211">
    <property type="entry name" value="FOX_domain-containing"/>
</dbReference>
<dbReference type="OrthoDB" id="5402974at2759"/>
<comment type="caution">
    <text evidence="6">The sequence shown here is derived from an EMBL/GenBank/DDBJ whole genome shotgun (WGS) entry which is preliminary data.</text>
</comment>
<dbReference type="PANTHER" id="PTHR11829">
    <property type="entry name" value="FORKHEAD BOX PROTEIN"/>
    <property type="match status" value="1"/>
</dbReference>
<dbReference type="GO" id="GO:0005634">
    <property type="term" value="C:nucleus"/>
    <property type="evidence" value="ECO:0007669"/>
    <property type="project" value="UniProtKB-SubCell"/>
</dbReference>
<feature type="domain" description="Fork-head" evidence="5">
    <location>
        <begin position="257"/>
        <end position="352"/>
    </location>
</feature>
<feature type="region of interest" description="Disordered" evidence="4">
    <location>
        <begin position="1"/>
        <end position="40"/>
    </location>
</feature>
<dbReference type="Proteomes" id="UP000192578">
    <property type="component" value="Unassembled WGS sequence"/>
</dbReference>
<evidence type="ECO:0000256" key="1">
    <source>
        <dbReference type="ARBA" id="ARBA00023125"/>
    </source>
</evidence>
<dbReference type="PRINTS" id="PR00053">
    <property type="entry name" value="FORKHEAD"/>
</dbReference>
<gene>
    <name evidence="6" type="ORF">BV898_11945</name>
</gene>
<dbReference type="GO" id="GO:0000981">
    <property type="term" value="F:DNA-binding transcription factor activity, RNA polymerase II-specific"/>
    <property type="evidence" value="ECO:0007669"/>
    <property type="project" value="TreeGrafter"/>
</dbReference>
<sequence length="545" mass="59695">MDPGRSAPSVRSNLAGGRFDTTTIDGHHNNNDHLPPRPLYPALERHPTALEQALTAPPSHHPFHYPPQSQSQPAHPFSNRHFSVIEHGASKTSEELRSSADLSDGFRRSEGTDSFRRSEGTDGFRRSEGTDGFRRSEETDGFRRSEGTGSFRRSEGTDDFRESRRTDGFRRSEGTDGFRESGRTDGFRESGRTDGFRESGRTDGFRRSGRTDMDVGTVVKSEETGQTEGMVPARVPVDGTTTTTTKTEEEEEDGTKRPALSYVALIFKAIQESPGKKLALTDIYAYIIGKYPYFVNNKKGWQNSIRHNLSLNDCFIKLPREPGTGERKGCYWAVDPACEEMYKDGNYQRRRRMKRVLYRGPGSHHYGAAVAAAGLNDVFSLNAAVAAAKHGPFSFHAHHHHHPSLQQHVPGHHHHGFMDAMQANYAASYFQQQYQQMTASSAFSNSHRAITLPQSPNSAFAHHRFNASPYSAMVQQQADGPLQSWKNFGEFPVNGPLNGGGAFPSASVGAFPSASVGAFQSAGVCVGGAFPSAGVCVGAGPSNAQ</sequence>